<keyword evidence="3" id="KW-0238">DNA-binding</keyword>
<sequence length="192" mass="22237">MEGNNHTEGTNEEELCSLPEMIYALCSKDRSDLNPLQEIFGAHTSSPMPKDVVTKNCDHDEKLDEESNRMAKRQRSMDYRVMMEKKRRQVIKDKIDTLQKMTPIPPKPDLAGKLENIIDYIKSLQYQADIMYRAYAATPVYSSPYYGTQPPPCMSPWGYYPPGIPMMPQQNMPYIPQYDQVYDMAPRDQTKP</sequence>
<protein>
    <recommendedName>
        <fullName evidence="6">BHLH domain-containing protein</fullName>
    </recommendedName>
</protein>
<dbReference type="AlphaFoldDB" id="R0GE80"/>
<dbReference type="EMBL" id="KB870806">
    <property type="protein sequence ID" value="EOA33936.1"/>
    <property type="molecule type" value="Genomic_DNA"/>
</dbReference>
<dbReference type="GO" id="GO:0005634">
    <property type="term" value="C:nucleus"/>
    <property type="evidence" value="ECO:0007669"/>
    <property type="project" value="UniProtKB-SubCell"/>
</dbReference>
<comment type="subcellular location">
    <subcellularLocation>
        <location evidence="1">Nucleus</location>
    </subcellularLocation>
</comment>
<evidence type="ECO:0000259" key="6">
    <source>
        <dbReference type="PROSITE" id="PS50888"/>
    </source>
</evidence>
<dbReference type="STRING" id="81985.R0GE80"/>
<gene>
    <name evidence="7" type="ORF">CARUB_v10021430mg</name>
</gene>
<evidence type="ECO:0000256" key="5">
    <source>
        <dbReference type="ARBA" id="ARBA00023242"/>
    </source>
</evidence>
<evidence type="ECO:0000256" key="3">
    <source>
        <dbReference type="ARBA" id="ARBA00023125"/>
    </source>
</evidence>
<evidence type="ECO:0000256" key="2">
    <source>
        <dbReference type="ARBA" id="ARBA00023015"/>
    </source>
</evidence>
<dbReference type="Gene3D" id="4.10.280.10">
    <property type="entry name" value="Helix-loop-helix DNA-binding domain"/>
    <property type="match status" value="1"/>
</dbReference>
<dbReference type="InterPro" id="IPR031066">
    <property type="entry name" value="bHLH_ALC-like_plant"/>
</dbReference>
<evidence type="ECO:0000256" key="4">
    <source>
        <dbReference type="ARBA" id="ARBA00023163"/>
    </source>
</evidence>
<dbReference type="PANTHER" id="PTHR45855">
    <property type="entry name" value="TRANSCRIPTION FACTOR PIF1-RELATED"/>
    <property type="match status" value="1"/>
</dbReference>
<dbReference type="GO" id="GO:0046983">
    <property type="term" value="F:protein dimerization activity"/>
    <property type="evidence" value="ECO:0007669"/>
    <property type="project" value="InterPro"/>
</dbReference>
<dbReference type="SUPFAM" id="SSF47459">
    <property type="entry name" value="HLH, helix-loop-helix DNA-binding domain"/>
    <property type="match status" value="1"/>
</dbReference>
<dbReference type="InterPro" id="IPR011598">
    <property type="entry name" value="bHLH_dom"/>
</dbReference>
<keyword evidence="8" id="KW-1185">Reference proteome</keyword>
<feature type="domain" description="BHLH" evidence="6">
    <location>
        <begin position="75"/>
        <end position="124"/>
    </location>
</feature>
<dbReference type="PROSITE" id="PS50888">
    <property type="entry name" value="BHLH"/>
    <property type="match status" value="1"/>
</dbReference>
<name>R0GE80_9BRAS</name>
<keyword evidence="5" id="KW-0539">Nucleus</keyword>
<dbReference type="PANTHER" id="PTHR45855:SF30">
    <property type="entry name" value="TRANSCRIPTION FACTOR BHLH109"/>
    <property type="match status" value="1"/>
</dbReference>
<accession>R0GE80</accession>
<proteinExistence type="predicted"/>
<evidence type="ECO:0000313" key="7">
    <source>
        <dbReference type="EMBL" id="EOA33936.1"/>
    </source>
</evidence>
<evidence type="ECO:0000256" key="1">
    <source>
        <dbReference type="ARBA" id="ARBA00004123"/>
    </source>
</evidence>
<dbReference type="OrthoDB" id="1094724at2759"/>
<keyword evidence="4" id="KW-0804">Transcription</keyword>
<reference evidence="8" key="1">
    <citation type="journal article" date="2013" name="Nat. Genet.">
        <title>The Capsella rubella genome and the genomic consequences of rapid mating system evolution.</title>
        <authorList>
            <person name="Slotte T."/>
            <person name="Hazzouri K.M."/>
            <person name="Agren J.A."/>
            <person name="Koenig D."/>
            <person name="Maumus F."/>
            <person name="Guo Y.L."/>
            <person name="Steige K."/>
            <person name="Platts A.E."/>
            <person name="Escobar J.S."/>
            <person name="Newman L.K."/>
            <person name="Wang W."/>
            <person name="Mandakova T."/>
            <person name="Vello E."/>
            <person name="Smith L.M."/>
            <person name="Henz S.R."/>
            <person name="Steffen J."/>
            <person name="Takuno S."/>
            <person name="Brandvain Y."/>
            <person name="Coop G."/>
            <person name="Andolfatto P."/>
            <person name="Hu T.T."/>
            <person name="Blanchette M."/>
            <person name="Clark R.M."/>
            <person name="Quesneville H."/>
            <person name="Nordborg M."/>
            <person name="Gaut B.S."/>
            <person name="Lysak M.A."/>
            <person name="Jenkins J."/>
            <person name="Grimwood J."/>
            <person name="Chapman J."/>
            <person name="Prochnik S."/>
            <person name="Shu S."/>
            <person name="Rokhsar D."/>
            <person name="Schmutz J."/>
            <person name="Weigel D."/>
            <person name="Wright S.I."/>
        </authorList>
    </citation>
    <scope>NUCLEOTIDE SEQUENCE [LARGE SCALE GENOMIC DNA]</scope>
    <source>
        <strain evidence="8">cv. Monte Gargano</strain>
    </source>
</reference>
<keyword evidence="2" id="KW-0805">Transcription regulation</keyword>
<evidence type="ECO:0000313" key="8">
    <source>
        <dbReference type="Proteomes" id="UP000029121"/>
    </source>
</evidence>
<dbReference type="Pfam" id="PF00010">
    <property type="entry name" value="HLH"/>
    <property type="match status" value="1"/>
</dbReference>
<dbReference type="SMART" id="SM00353">
    <property type="entry name" value="HLH"/>
    <property type="match status" value="1"/>
</dbReference>
<dbReference type="KEGG" id="crb:17894096"/>
<dbReference type="Proteomes" id="UP000029121">
    <property type="component" value="Unassembled WGS sequence"/>
</dbReference>
<organism evidence="7 8">
    <name type="scientific">Capsella rubella</name>
    <dbReference type="NCBI Taxonomy" id="81985"/>
    <lineage>
        <taxon>Eukaryota</taxon>
        <taxon>Viridiplantae</taxon>
        <taxon>Streptophyta</taxon>
        <taxon>Embryophyta</taxon>
        <taxon>Tracheophyta</taxon>
        <taxon>Spermatophyta</taxon>
        <taxon>Magnoliopsida</taxon>
        <taxon>eudicotyledons</taxon>
        <taxon>Gunneridae</taxon>
        <taxon>Pentapetalae</taxon>
        <taxon>rosids</taxon>
        <taxon>malvids</taxon>
        <taxon>Brassicales</taxon>
        <taxon>Brassicaceae</taxon>
        <taxon>Camelineae</taxon>
        <taxon>Capsella</taxon>
    </lineage>
</organism>
<dbReference type="InterPro" id="IPR036638">
    <property type="entry name" value="HLH_DNA-bd_sf"/>
</dbReference>
<dbReference type="GO" id="GO:0003677">
    <property type="term" value="F:DNA binding"/>
    <property type="evidence" value="ECO:0007669"/>
    <property type="project" value="UniProtKB-KW"/>
</dbReference>